<sequence length="69" mass="7570">MLSEIILKIVRCYQKFLSPCLGNHCRFYPSCSAYCSLALQKHGTGKGLGLAVWRVARCNPLSQGGVDLP</sequence>
<comment type="function">
    <text evidence="1">Could be involved in insertion of integral membrane proteins into the membrane.</text>
</comment>
<keyword evidence="1" id="KW-0472">Membrane</keyword>
<gene>
    <name evidence="2" type="ORF">COS21_00840</name>
</gene>
<evidence type="ECO:0000313" key="2">
    <source>
        <dbReference type="EMBL" id="PIV47280.1"/>
    </source>
</evidence>
<dbReference type="InterPro" id="IPR002696">
    <property type="entry name" value="Membr_insert_effic_factor_YidD"/>
</dbReference>
<keyword evidence="1" id="KW-1003">Cell membrane</keyword>
<protein>
    <recommendedName>
        <fullName evidence="1">Putative membrane protein insertion efficiency factor</fullName>
    </recommendedName>
</protein>
<evidence type="ECO:0000313" key="3">
    <source>
        <dbReference type="Proteomes" id="UP000229030"/>
    </source>
</evidence>
<reference evidence="3" key="1">
    <citation type="submission" date="2017-09" db="EMBL/GenBank/DDBJ databases">
        <title>Depth-based differentiation of microbial function through sediment-hosted aquifers and enrichment of novel symbionts in the deep terrestrial subsurface.</title>
        <authorList>
            <person name="Probst A.J."/>
            <person name="Ladd B."/>
            <person name="Jarett J.K."/>
            <person name="Geller-Mcgrath D.E."/>
            <person name="Sieber C.M.K."/>
            <person name="Emerson J.B."/>
            <person name="Anantharaman K."/>
            <person name="Thomas B.C."/>
            <person name="Malmstrom R."/>
            <person name="Stieglmeier M."/>
            <person name="Klingl A."/>
            <person name="Woyke T."/>
            <person name="Ryan C.M."/>
            <person name="Banfield J.F."/>
        </authorList>
    </citation>
    <scope>NUCLEOTIDE SEQUENCE [LARGE SCALE GENOMIC DNA]</scope>
</reference>
<organism evidence="2 3">
    <name type="scientific">bacterium (Candidatus Gribaldobacteria) CG02_land_8_20_14_3_00_41_15</name>
    <dbReference type="NCBI Taxonomy" id="2014270"/>
    <lineage>
        <taxon>Bacteria</taxon>
        <taxon>Candidatus Gribaldobacteria</taxon>
    </lineage>
</organism>
<dbReference type="PANTHER" id="PTHR33383:SF1">
    <property type="entry name" value="MEMBRANE PROTEIN INSERTION EFFICIENCY FACTOR-RELATED"/>
    <property type="match status" value="1"/>
</dbReference>
<dbReference type="SMART" id="SM01234">
    <property type="entry name" value="Haemolytic"/>
    <property type="match status" value="1"/>
</dbReference>
<dbReference type="EMBL" id="PETV01000024">
    <property type="protein sequence ID" value="PIV47280.1"/>
    <property type="molecule type" value="Genomic_DNA"/>
</dbReference>
<dbReference type="HAMAP" id="MF_00386">
    <property type="entry name" value="UPF0161_YidD"/>
    <property type="match status" value="1"/>
</dbReference>
<dbReference type="GO" id="GO:0005886">
    <property type="term" value="C:plasma membrane"/>
    <property type="evidence" value="ECO:0007669"/>
    <property type="project" value="UniProtKB-SubCell"/>
</dbReference>
<accession>A0A2M7DEI9</accession>
<dbReference type="AlphaFoldDB" id="A0A2M7DEI9"/>
<dbReference type="NCBIfam" id="TIGR00278">
    <property type="entry name" value="membrane protein insertion efficiency factor YidD"/>
    <property type="match status" value="1"/>
</dbReference>
<comment type="caution">
    <text evidence="2">The sequence shown here is derived from an EMBL/GenBank/DDBJ whole genome shotgun (WGS) entry which is preliminary data.</text>
</comment>
<comment type="similarity">
    <text evidence="1">Belongs to the UPF0161 family.</text>
</comment>
<proteinExistence type="inferred from homology"/>
<comment type="subcellular location">
    <subcellularLocation>
        <location evidence="1">Cell membrane</location>
        <topology evidence="1">Peripheral membrane protein</topology>
        <orientation evidence="1">Cytoplasmic side</orientation>
    </subcellularLocation>
</comment>
<dbReference type="PANTHER" id="PTHR33383">
    <property type="entry name" value="MEMBRANE PROTEIN INSERTION EFFICIENCY FACTOR-RELATED"/>
    <property type="match status" value="1"/>
</dbReference>
<name>A0A2M7DEI9_9BACT</name>
<dbReference type="Proteomes" id="UP000229030">
    <property type="component" value="Unassembled WGS sequence"/>
</dbReference>
<evidence type="ECO:0000256" key="1">
    <source>
        <dbReference type="HAMAP-Rule" id="MF_00386"/>
    </source>
</evidence>
<dbReference type="Pfam" id="PF01809">
    <property type="entry name" value="YidD"/>
    <property type="match status" value="1"/>
</dbReference>